<dbReference type="EMBL" id="LR796928">
    <property type="protein sequence ID" value="CAB4175931.1"/>
    <property type="molecule type" value="Genomic_DNA"/>
</dbReference>
<protein>
    <submittedName>
        <fullName evidence="1">Uncharacterized protein</fullName>
    </submittedName>
</protein>
<sequence>MATTVITGRDITFTIATTAYDGQTTSVTLTNSPTIDTYQTLDGKAYKHTDDQWTLAVELLSDWGATASLCEAMWSAAESAPNTAIAYSITAATGAVFAGNAYPVFPSVGGSAPGAQTQSWSMLVVGTPTETFS</sequence>
<reference evidence="1" key="1">
    <citation type="submission" date="2020-05" db="EMBL/GenBank/DDBJ databases">
        <authorList>
            <person name="Chiriac C."/>
            <person name="Salcher M."/>
            <person name="Ghai R."/>
            <person name="Kavagutti S V."/>
        </authorList>
    </citation>
    <scope>NUCLEOTIDE SEQUENCE</scope>
</reference>
<organism evidence="1">
    <name type="scientific">uncultured Caudovirales phage</name>
    <dbReference type="NCBI Taxonomy" id="2100421"/>
    <lineage>
        <taxon>Viruses</taxon>
        <taxon>Duplodnaviria</taxon>
        <taxon>Heunggongvirae</taxon>
        <taxon>Uroviricota</taxon>
        <taxon>Caudoviricetes</taxon>
        <taxon>Peduoviridae</taxon>
        <taxon>Maltschvirus</taxon>
        <taxon>Maltschvirus maltsch</taxon>
    </lineage>
</organism>
<gene>
    <name evidence="2" type="ORF">UFOVP1652_4</name>
    <name evidence="1" type="ORF">UFOVP981_18</name>
</gene>
<proteinExistence type="predicted"/>
<accession>A0A6J5Q311</accession>
<name>A0A6J5Q311_9CAUD</name>
<evidence type="ECO:0000313" key="1">
    <source>
        <dbReference type="EMBL" id="CAB4175931.1"/>
    </source>
</evidence>
<dbReference type="EMBL" id="LR797522">
    <property type="protein sequence ID" value="CAB4222441.1"/>
    <property type="molecule type" value="Genomic_DNA"/>
</dbReference>
<evidence type="ECO:0000313" key="2">
    <source>
        <dbReference type="EMBL" id="CAB4222441.1"/>
    </source>
</evidence>